<sequence length="192" mass="21556">MCVGEDASTRGKTLPKNRIHLPMSGRTGYRSVYRGETVGHEVASAAPFDGRNQFRREFRLTIGNPFEGKMPGTNPFVPLCHEGNKRIFADGHPPGGHRSSQSYLFVFFLRVNKVIASADFLTFFQCRFAHLFRQSLKHGHFFGHGKINQVFHRSHENFMLLLLTGGGEGVPIPEDIQRAVKINAQSTQCLVD</sequence>
<proteinExistence type="predicted"/>
<protein>
    <submittedName>
        <fullName evidence="1">Uncharacterized protein</fullName>
    </submittedName>
</protein>
<name>A0A8S5RAG9_9CAUD</name>
<organism evidence="1">
    <name type="scientific">Myoviridae sp. ct4yW2</name>
    <dbReference type="NCBI Taxonomy" id="2827286"/>
    <lineage>
        <taxon>Viruses</taxon>
        <taxon>Duplodnaviria</taxon>
        <taxon>Heunggongvirae</taxon>
        <taxon>Uroviricota</taxon>
        <taxon>Caudoviricetes</taxon>
    </lineage>
</organism>
<evidence type="ECO:0000313" key="1">
    <source>
        <dbReference type="EMBL" id="DAE28053.1"/>
    </source>
</evidence>
<accession>A0A8S5RAG9</accession>
<reference evidence="1" key="1">
    <citation type="journal article" date="2021" name="Proc. Natl. Acad. Sci. U.S.A.">
        <title>A Catalog of Tens of Thousands of Viruses from Human Metagenomes Reveals Hidden Associations with Chronic Diseases.</title>
        <authorList>
            <person name="Tisza M.J."/>
            <person name="Buck C.B."/>
        </authorList>
    </citation>
    <scope>NUCLEOTIDE SEQUENCE</scope>
    <source>
        <strain evidence="1">Ct4yW2</strain>
    </source>
</reference>
<dbReference type="EMBL" id="BK015849">
    <property type="protein sequence ID" value="DAE28053.1"/>
    <property type="molecule type" value="Genomic_DNA"/>
</dbReference>